<feature type="chain" id="PRO_5021475391" evidence="3">
    <location>
        <begin position="22"/>
        <end position="86"/>
    </location>
</feature>
<gene>
    <name evidence="4" type="primary">Entpd2_0</name>
    <name evidence="4" type="ORF">EYF80_059559</name>
</gene>
<protein>
    <submittedName>
        <fullName evidence="4">Ectonucleoside triphosphate diphosphohydrolase 2</fullName>
    </submittedName>
</protein>
<sequence length="86" mass="9355">MAPRCAHPAALIALLLFGLVALLLLTITTEDVREAPVFMYGIVLDAGSSHTALYIYKWPADKQNGTGVVTQHGECRVHGKVRSHSR</sequence>
<dbReference type="GO" id="GO:0016787">
    <property type="term" value="F:hydrolase activity"/>
    <property type="evidence" value="ECO:0007669"/>
    <property type="project" value="UniProtKB-KW"/>
</dbReference>
<dbReference type="OrthoDB" id="6372431at2759"/>
<dbReference type="Gene3D" id="3.30.420.40">
    <property type="match status" value="1"/>
</dbReference>
<keyword evidence="5" id="KW-1185">Reference proteome</keyword>
<evidence type="ECO:0000313" key="4">
    <source>
        <dbReference type="EMBL" id="TNN30289.1"/>
    </source>
</evidence>
<reference evidence="4 5" key="1">
    <citation type="submission" date="2019-03" db="EMBL/GenBank/DDBJ databases">
        <title>First draft genome of Liparis tanakae, snailfish: a comprehensive survey of snailfish specific genes.</title>
        <authorList>
            <person name="Kim W."/>
            <person name="Song I."/>
            <person name="Jeong J.-H."/>
            <person name="Kim D."/>
            <person name="Kim S."/>
            <person name="Ryu S."/>
            <person name="Song J.Y."/>
            <person name="Lee S.K."/>
        </authorList>
    </citation>
    <scope>NUCLEOTIDE SEQUENCE [LARGE SCALE GENOMIC DNA]</scope>
    <source>
        <tissue evidence="4">Muscle</tissue>
    </source>
</reference>
<dbReference type="InterPro" id="IPR000407">
    <property type="entry name" value="GDA1_CD39_NTPase"/>
</dbReference>
<comment type="similarity">
    <text evidence="1">Belongs to the GDA1/CD39 NTPase family.</text>
</comment>
<dbReference type="Proteomes" id="UP000314294">
    <property type="component" value="Unassembled WGS sequence"/>
</dbReference>
<accession>A0A4Z2ENF2</accession>
<dbReference type="Pfam" id="PF01150">
    <property type="entry name" value="GDA1_CD39"/>
    <property type="match status" value="1"/>
</dbReference>
<name>A0A4Z2ENF2_9TELE</name>
<dbReference type="EMBL" id="SRLO01004655">
    <property type="protein sequence ID" value="TNN30289.1"/>
    <property type="molecule type" value="Genomic_DNA"/>
</dbReference>
<keyword evidence="3" id="KW-0732">Signal</keyword>
<evidence type="ECO:0000256" key="1">
    <source>
        <dbReference type="ARBA" id="ARBA00009283"/>
    </source>
</evidence>
<feature type="signal peptide" evidence="3">
    <location>
        <begin position="1"/>
        <end position="21"/>
    </location>
</feature>
<evidence type="ECO:0000256" key="3">
    <source>
        <dbReference type="SAM" id="SignalP"/>
    </source>
</evidence>
<comment type="caution">
    <text evidence="4">The sequence shown here is derived from an EMBL/GenBank/DDBJ whole genome shotgun (WGS) entry which is preliminary data.</text>
</comment>
<evidence type="ECO:0000256" key="2">
    <source>
        <dbReference type="ARBA" id="ARBA00022801"/>
    </source>
</evidence>
<organism evidence="4 5">
    <name type="scientific">Liparis tanakae</name>
    <name type="common">Tanaka's snailfish</name>
    <dbReference type="NCBI Taxonomy" id="230148"/>
    <lineage>
        <taxon>Eukaryota</taxon>
        <taxon>Metazoa</taxon>
        <taxon>Chordata</taxon>
        <taxon>Craniata</taxon>
        <taxon>Vertebrata</taxon>
        <taxon>Euteleostomi</taxon>
        <taxon>Actinopterygii</taxon>
        <taxon>Neopterygii</taxon>
        <taxon>Teleostei</taxon>
        <taxon>Neoteleostei</taxon>
        <taxon>Acanthomorphata</taxon>
        <taxon>Eupercaria</taxon>
        <taxon>Perciformes</taxon>
        <taxon>Cottioidei</taxon>
        <taxon>Cottales</taxon>
        <taxon>Liparidae</taxon>
        <taxon>Liparis</taxon>
    </lineage>
</organism>
<keyword evidence="2 4" id="KW-0378">Hydrolase</keyword>
<proteinExistence type="inferred from homology"/>
<evidence type="ECO:0000313" key="5">
    <source>
        <dbReference type="Proteomes" id="UP000314294"/>
    </source>
</evidence>
<dbReference type="AlphaFoldDB" id="A0A4Z2ENF2"/>